<accession>A0A2C5YD06</accession>
<proteinExistence type="predicted"/>
<keyword evidence="9" id="KW-0694">RNA-binding</keyword>
<dbReference type="PANTHER" id="PTHR18934">
    <property type="entry name" value="ATP-DEPENDENT RNA HELICASE"/>
    <property type="match status" value="1"/>
</dbReference>
<dbReference type="EMBL" id="NJET01000001">
    <property type="protein sequence ID" value="PHH67395.1"/>
    <property type="molecule type" value="Genomic_DNA"/>
</dbReference>
<feature type="region of interest" description="Disordered" evidence="12">
    <location>
        <begin position="243"/>
        <end position="288"/>
    </location>
</feature>
<dbReference type="InterPro" id="IPR011545">
    <property type="entry name" value="DEAD/DEAH_box_helicase_dom"/>
</dbReference>
<dbReference type="OrthoDB" id="5600252at2759"/>
<keyword evidence="10" id="KW-0809">Transit peptide</keyword>
<protein>
    <recommendedName>
        <fullName evidence="2">RNA helicase</fullName>
        <ecNumber evidence="2">3.6.4.13</ecNumber>
    </recommendedName>
</protein>
<dbReference type="FunFam" id="3.40.50.300:FF:000819">
    <property type="entry name" value="ATP dependent RNA helicase, putative"/>
    <property type="match status" value="1"/>
</dbReference>
<keyword evidence="16" id="KW-1185">Reference proteome</keyword>
<dbReference type="GO" id="GO:0003724">
    <property type="term" value="F:RNA helicase activity"/>
    <property type="evidence" value="ECO:0007669"/>
    <property type="project" value="UniProtKB-EC"/>
</dbReference>
<evidence type="ECO:0000313" key="16">
    <source>
        <dbReference type="Proteomes" id="UP000226192"/>
    </source>
</evidence>
<dbReference type="SMART" id="SM00847">
    <property type="entry name" value="HA2"/>
    <property type="match status" value="1"/>
</dbReference>
<evidence type="ECO:0000256" key="11">
    <source>
        <dbReference type="ARBA" id="ARBA00047984"/>
    </source>
</evidence>
<dbReference type="InterPro" id="IPR001650">
    <property type="entry name" value="Helicase_C-like"/>
</dbReference>
<evidence type="ECO:0000256" key="3">
    <source>
        <dbReference type="ARBA" id="ARBA00022528"/>
    </source>
</evidence>
<dbReference type="InterPro" id="IPR007502">
    <property type="entry name" value="Helicase-assoc_dom"/>
</dbReference>
<keyword evidence="5" id="KW-0547">Nucleotide-binding</keyword>
<dbReference type="GO" id="GO:1990904">
    <property type="term" value="C:ribonucleoprotein complex"/>
    <property type="evidence" value="ECO:0007669"/>
    <property type="project" value="UniProtKB-ARBA"/>
</dbReference>
<dbReference type="EC" id="3.6.4.13" evidence="2"/>
<keyword evidence="8" id="KW-0067">ATP-binding</keyword>
<evidence type="ECO:0000256" key="1">
    <source>
        <dbReference type="ARBA" id="ARBA00004229"/>
    </source>
</evidence>
<evidence type="ECO:0000259" key="14">
    <source>
        <dbReference type="PROSITE" id="PS51194"/>
    </source>
</evidence>
<feature type="domain" description="Helicase ATP-binding" evidence="13">
    <location>
        <begin position="696"/>
        <end position="867"/>
    </location>
</feature>
<dbReference type="CDD" id="cd17917">
    <property type="entry name" value="DEXHc_RHA-like"/>
    <property type="match status" value="1"/>
</dbReference>
<evidence type="ECO:0000256" key="7">
    <source>
        <dbReference type="ARBA" id="ARBA00022806"/>
    </source>
</evidence>
<dbReference type="CDD" id="cd18791">
    <property type="entry name" value="SF2_C_RHA"/>
    <property type="match status" value="1"/>
</dbReference>
<evidence type="ECO:0000256" key="12">
    <source>
        <dbReference type="SAM" id="MobiDB-lite"/>
    </source>
</evidence>
<sequence>MAGAKKKKKPAANPARGFATTSIAAKPRPETSEVKPPSSATKTSKANGLDAASQASPDDPEKPQPCSTAPQAPQEKCLSPEEFERQLEESELQLLVDKYSQKTKRDALRQRSRLETDRRLLRGQADSINFWRWIPPDLVDQILDLIKAETRFAVSSISSENAGNGRMPSEEDMIARLWTLRQTLEAAGFPESRVEAVVGHILEIAPNVANPGKDAIWGLEEALDWLARECSADELVPYEARGKPVYKDATPSDSPFPSRSQTPGPQDGQTSRKGKDSKKTATNARLTKPTKSQLAECDLYIEPEDLVPEYLSAKSRILQLNRVRPRGKPPTAGVGDQGDADAEIAQLEAKLDRIENDVLFDKVVAEQQWKVQRVVLDKQIAAARLEARNKPPEESKSSDEAPQSKEAVEDDVSTQAERMAAEVLAEAEDDAFDALDGLFASLPQSEVNPETGQSQTVVKDSANSTLVLRDFGEWAGMNPRRLLEEACRARDAAVKISYRVVSEASFASRQSVDIWWIKPQEAPISVPESDLEVIADQTRFMFTMTKVATPDAKQAEAYISTCALFLIFGGNSREEKISLRLPPVWRDLWTTMADARRNELDSRDREVVGCLRRLVRQRHDQELEDGVILQSAFKGRGGSRTVESSESSVHDRKKLNAAQTDEMRRIWSDKAASAKFQKMIQSRKQLPMWQFKPQVLEAVDKNQVVIICGETGCGKSTQVPAFLLEHELSNGRPCKIYCTEPRRISAISLAKRVSEELGENKGDLGTNRSLVGYSIRLEANTSRETRLVFATTGIVMRMLESSNDLGDISHLVLDEVHERSIDSDFLLIVLKRLLAQRQDLKVVLMSATVDAERFSAYLDGAPILNVPGRTFPVQVRYLEDAVEMTGYTPTNSAADKLVDLDDEGGEDEANGPKSDLSQSLSAYTAKTRSTLGQIDEYRIEFDLVVQLMAHIASDEALEAYSKAILVFLPGIAEIRSLNDMLLGDARFAKDWLVYPLHSTIATEDQEAAFVVPPAGVRKVVLATNIAETGITIPDVTCVIDTGKHREMRYDERRQLSRLIDTFISRANAKQRRGRAGRVQNGLCFHMFTKYRHDKMMADQQTPEMLRLSLQDLAIRIKICKIGGIEKTFSEALDAPSSKNIRRAIDALIDVRALTPGEDLTPLGRQLARLPLDVFLGKLILVGSVFKCLDMALTVAAILSSKSPFSAPFGQRAQAKTAKMSFRRADSDVLTVYNAYLAWKRVCQANSGMGKEFQFCRKNYLSQQTLANIEDVKGQLLVSLADSGSLALTDEERRALRGQRRVNTNSDNDVVSCSVIAWSFFPKLLVRDAASKGLRNVGNNQAISLHPSSVNRGLGHLRWLSYYHIMQSKSVYHAHETTAVEPFAIALLCGDVRWDMFSGVLVLDGNRARFALPDWKCMLVFKVLRTRLREILARAFRSPGRMPSAQLAKWLDVWQRIFTLQQEQRLAAALNAA</sequence>
<evidence type="ECO:0000256" key="5">
    <source>
        <dbReference type="ARBA" id="ARBA00022741"/>
    </source>
</evidence>
<dbReference type="Pfam" id="PF00270">
    <property type="entry name" value="DEAD"/>
    <property type="match status" value="1"/>
</dbReference>
<evidence type="ECO:0000256" key="10">
    <source>
        <dbReference type="ARBA" id="ARBA00022946"/>
    </source>
</evidence>
<keyword evidence="6" id="KW-0378">Hydrolase</keyword>
<dbReference type="SMART" id="SM00490">
    <property type="entry name" value="HELICc"/>
    <property type="match status" value="1"/>
</dbReference>
<dbReference type="GO" id="GO:0016787">
    <property type="term" value="F:hydrolase activity"/>
    <property type="evidence" value="ECO:0007669"/>
    <property type="project" value="UniProtKB-KW"/>
</dbReference>
<dbReference type="Pfam" id="PF07717">
    <property type="entry name" value="OB_NTP_bind"/>
    <property type="match status" value="1"/>
</dbReference>
<dbReference type="STRING" id="1399860.A0A2C5YD06"/>
<comment type="subcellular location">
    <subcellularLocation>
        <location evidence="1">Plastid</location>
        <location evidence="1">Chloroplast</location>
    </subcellularLocation>
</comment>
<keyword evidence="3" id="KW-0150">Chloroplast</keyword>
<dbReference type="Proteomes" id="UP000226192">
    <property type="component" value="Unassembled WGS sequence"/>
</dbReference>
<dbReference type="PROSITE" id="PS00690">
    <property type="entry name" value="DEAH_ATP_HELICASE"/>
    <property type="match status" value="1"/>
</dbReference>
<evidence type="ECO:0000259" key="13">
    <source>
        <dbReference type="PROSITE" id="PS51192"/>
    </source>
</evidence>
<dbReference type="SUPFAM" id="SSF52540">
    <property type="entry name" value="P-loop containing nucleoside triphosphate hydrolases"/>
    <property type="match status" value="1"/>
</dbReference>
<evidence type="ECO:0000313" key="15">
    <source>
        <dbReference type="EMBL" id="PHH67395.1"/>
    </source>
</evidence>
<keyword evidence="7" id="KW-0347">Helicase</keyword>
<reference evidence="15 16" key="1">
    <citation type="submission" date="2017-06" db="EMBL/GenBank/DDBJ databases">
        <title>Ant-infecting Ophiocordyceps genomes reveal a high diversity of potential behavioral manipulation genes and a possible major role for enterotoxins.</title>
        <authorList>
            <person name="De Bekker C."/>
            <person name="Evans H.C."/>
            <person name="Brachmann A."/>
            <person name="Hughes D.P."/>
        </authorList>
    </citation>
    <scope>NUCLEOTIDE SEQUENCE [LARGE SCALE GENOMIC DNA]</scope>
    <source>
        <strain evidence="15 16">Map64</strain>
    </source>
</reference>
<dbReference type="InterPro" id="IPR014001">
    <property type="entry name" value="Helicase_ATP-bd"/>
</dbReference>
<dbReference type="FunFam" id="3.40.50.300:FF:000500">
    <property type="entry name" value="ATP-dependent RNA helicase DHX29"/>
    <property type="match status" value="1"/>
</dbReference>
<gene>
    <name evidence="15" type="ORF">CDD81_3</name>
</gene>
<evidence type="ECO:0000256" key="4">
    <source>
        <dbReference type="ARBA" id="ARBA00022640"/>
    </source>
</evidence>
<feature type="compositionally biased region" description="Basic residues" evidence="12">
    <location>
        <begin position="1"/>
        <end position="10"/>
    </location>
</feature>
<feature type="compositionally biased region" description="Basic and acidic residues" evidence="12">
    <location>
        <begin position="386"/>
        <end position="407"/>
    </location>
</feature>
<evidence type="ECO:0000256" key="8">
    <source>
        <dbReference type="ARBA" id="ARBA00022840"/>
    </source>
</evidence>
<dbReference type="FunFam" id="1.20.120.1080:FF:000002">
    <property type="entry name" value="Putative ATP-dependent RNA helicase DHX36"/>
    <property type="match status" value="1"/>
</dbReference>
<feature type="compositionally biased region" description="Polar residues" evidence="12">
    <location>
        <begin position="251"/>
        <end position="271"/>
    </location>
</feature>
<comment type="catalytic activity">
    <reaction evidence="11">
        <text>ATP + H2O = ADP + phosphate + H(+)</text>
        <dbReference type="Rhea" id="RHEA:13065"/>
        <dbReference type="ChEBI" id="CHEBI:15377"/>
        <dbReference type="ChEBI" id="CHEBI:15378"/>
        <dbReference type="ChEBI" id="CHEBI:30616"/>
        <dbReference type="ChEBI" id="CHEBI:43474"/>
        <dbReference type="ChEBI" id="CHEBI:456216"/>
        <dbReference type="EC" id="3.6.4.13"/>
    </reaction>
</comment>
<dbReference type="GO" id="GO:0005524">
    <property type="term" value="F:ATP binding"/>
    <property type="evidence" value="ECO:0007669"/>
    <property type="project" value="UniProtKB-KW"/>
</dbReference>
<name>A0A2C5YD06_9HYPO</name>
<dbReference type="Pfam" id="PF00271">
    <property type="entry name" value="Helicase_C"/>
    <property type="match status" value="1"/>
</dbReference>
<dbReference type="Gene3D" id="3.40.50.300">
    <property type="entry name" value="P-loop containing nucleotide triphosphate hydrolases"/>
    <property type="match status" value="2"/>
</dbReference>
<evidence type="ECO:0000256" key="2">
    <source>
        <dbReference type="ARBA" id="ARBA00012552"/>
    </source>
</evidence>
<dbReference type="PROSITE" id="PS51194">
    <property type="entry name" value="HELICASE_CTER"/>
    <property type="match status" value="1"/>
</dbReference>
<feature type="region of interest" description="Disordered" evidence="12">
    <location>
        <begin position="386"/>
        <end position="416"/>
    </location>
</feature>
<dbReference type="InterPro" id="IPR027417">
    <property type="entry name" value="P-loop_NTPase"/>
</dbReference>
<evidence type="ECO:0000256" key="6">
    <source>
        <dbReference type="ARBA" id="ARBA00022801"/>
    </source>
</evidence>
<dbReference type="Pfam" id="PF21010">
    <property type="entry name" value="HA2_C"/>
    <property type="match status" value="1"/>
</dbReference>
<evidence type="ECO:0000256" key="9">
    <source>
        <dbReference type="ARBA" id="ARBA00022884"/>
    </source>
</evidence>
<comment type="caution">
    <text evidence="15">The sequence shown here is derived from an EMBL/GenBank/DDBJ whole genome shotgun (WGS) entry which is preliminary data.</text>
</comment>
<feature type="region of interest" description="Disordered" evidence="12">
    <location>
        <begin position="1"/>
        <end position="75"/>
    </location>
</feature>
<feature type="domain" description="Helicase C-terminal" evidence="14">
    <location>
        <begin position="943"/>
        <end position="1120"/>
    </location>
</feature>
<dbReference type="PANTHER" id="PTHR18934:SF145">
    <property type="entry name" value="ATP-DEPENDENT RNA HELICASE DHX57-RELATED"/>
    <property type="match status" value="1"/>
</dbReference>
<dbReference type="SMART" id="SM00487">
    <property type="entry name" value="DEXDc"/>
    <property type="match status" value="1"/>
</dbReference>
<dbReference type="PROSITE" id="PS51192">
    <property type="entry name" value="HELICASE_ATP_BIND_1"/>
    <property type="match status" value="1"/>
</dbReference>
<dbReference type="InterPro" id="IPR011709">
    <property type="entry name" value="DEAD-box_helicase_OB_fold"/>
</dbReference>
<keyword evidence="4" id="KW-0934">Plastid</keyword>
<dbReference type="GO" id="GO:0003723">
    <property type="term" value="F:RNA binding"/>
    <property type="evidence" value="ECO:0007669"/>
    <property type="project" value="UniProtKB-KW"/>
</dbReference>
<dbReference type="InterPro" id="IPR002464">
    <property type="entry name" value="DNA/RNA_helicase_DEAH_CS"/>
</dbReference>
<organism evidence="15 16">
    <name type="scientific">Ophiocordyceps australis</name>
    <dbReference type="NCBI Taxonomy" id="1399860"/>
    <lineage>
        <taxon>Eukaryota</taxon>
        <taxon>Fungi</taxon>
        <taxon>Dikarya</taxon>
        <taxon>Ascomycota</taxon>
        <taxon>Pezizomycotina</taxon>
        <taxon>Sordariomycetes</taxon>
        <taxon>Hypocreomycetidae</taxon>
        <taxon>Hypocreales</taxon>
        <taxon>Ophiocordycipitaceae</taxon>
        <taxon>Ophiocordyceps</taxon>
    </lineage>
</organism>
<dbReference type="Gene3D" id="1.20.120.1080">
    <property type="match status" value="1"/>
</dbReference>